<evidence type="ECO:0000313" key="1">
    <source>
        <dbReference type="EMBL" id="KAK9684825.1"/>
    </source>
</evidence>
<organism evidence="1 2">
    <name type="scientific">Saponaria officinalis</name>
    <name type="common">Common soapwort</name>
    <name type="synonym">Lychnis saponaria</name>
    <dbReference type="NCBI Taxonomy" id="3572"/>
    <lineage>
        <taxon>Eukaryota</taxon>
        <taxon>Viridiplantae</taxon>
        <taxon>Streptophyta</taxon>
        <taxon>Embryophyta</taxon>
        <taxon>Tracheophyta</taxon>
        <taxon>Spermatophyta</taxon>
        <taxon>Magnoliopsida</taxon>
        <taxon>eudicotyledons</taxon>
        <taxon>Gunneridae</taxon>
        <taxon>Pentapetalae</taxon>
        <taxon>Caryophyllales</taxon>
        <taxon>Caryophyllaceae</taxon>
        <taxon>Caryophylleae</taxon>
        <taxon>Saponaria</taxon>
    </lineage>
</organism>
<dbReference type="Proteomes" id="UP001443914">
    <property type="component" value="Unassembled WGS sequence"/>
</dbReference>
<protein>
    <submittedName>
        <fullName evidence="1">Uncharacterized protein</fullName>
    </submittedName>
</protein>
<keyword evidence="2" id="KW-1185">Reference proteome</keyword>
<dbReference type="EMBL" id="JBDFQZ010000010">
    <property type="protein sequence ID" value="KAK9684825.1"/>
    <property type="molecule type" value="Genomic_DNA"/>
</dbReference>
<reference evidence="1" key="1">
    <citation type="submission" date="2024-03" db="EMBL/GenBank/DDBJ databases">
        <title>WGS assembly of Saponaria officinalis var. Norfolk2.</title>
        <authorList>
            <person name="Jenkins J."/>
            <person name="Shu S."/>
            <person name="Grimwood J."/>
            <person name="Barry K."/>
            <person name="Goodstein D."/>
            <person name="Schmutz J."/>
            <person name="Leebens-Mack J."/>
            <person name="Osbourn A."/>
        </authorList>
    </citation>
    <scope>NUCLEOTIDE SEQUENCE [LARGE SCALE GENOMIC DNA]</scope>
    <source>
        <strain evidence="1">JIC</strain>
    </source>
</reference>
<gene>
    <name evidence="1" type="ORF">RND81_10G235400</name>
</gene>
<comment type="caution">
    <text evidence="1">The sequence shown here is derived from an EMBL/GenBank/DDBJ whole genome shotgun (WGS) entry which is preliminary data.</text>
</comment>
<sequence>MSIYRFHSLFGSFKAQIPVTSPATQAFSRRIVLHYYLSYLDNNMLLGPAVGGGGVFVFTQAPALIC</sequence>
<accession>A0AAW1I5Q2</accession>
<dbReference type="AlphaFoldDB" id="A0AAW1I5Q2"/>
<name>A0AAW1I5Q2_SAPOF</name>
<evidence type="ECO:0000313" key="2">
    <source>
        <dbReference type="Proteomes" id="UP001443914"/>
    </source>
</evidence>
<proteinExistence type="predicted"/>